<dbReference type="Proteomes" id="UP000178849">
    <property type="component" value="Unassembled WGS sequence"/>
</dbReference>
<gene>
    <name evidence="7" type="ORF">A2927_01825</name>
</gene>
<comment type="subcellular location">
    <subcellularLocation>
        <location evidence="1">Cell membrane</location>
        <topology evidence="1">Multi-pass membrane protein</topology>
    </subcellularLocation>
</comment>
<dbReference type="EMBL" id="MHKL01000045">
    <property type="protein sequence ID" value="OGY88587.1"/>
    <property type="molecule type" value="Genomic_DNA"/>
</dbReference>
<keyword evidence="4 6" id="KW-1133">Transmembrane helix</keyword>
<name>A0A1G2BK44_9BACT</name>
<dbReference type="STRING" id="1798550.A2927_01825"/>
<feature type="transmembrane region" description="Helical" evidence="6">
    <location>
        <begin position="173"/>
        <end position="193"/>
    </location>
</feature>
<feature type="transmembrane region" description="Helical" evidence="6">
    <location>
        <begin position="328"/>
        <end position="348"/>
    </location>
</feature>
<feature type="transmembrane region" description="Helical" evidence="6">
    <location>
        <begin position="81"/>
        <end position="104"/>
    </location>
</feature>
<feature type="transmembrane region" description="Helical" evidence="6">
    <location>
        <begin position="384"/>
        <end position="405"/>
    </location>
</feature>
<comment type="caution">
    <text evidence="7">The sequence shown here is derived from an EMBL/GenBank/DDBJ whole genome shotgun (WGS) entry which is preliminary data.</text>
</comment>
<accession>A0A1G2BK44</accession>
<keyword evidence="3 6" id="KW-0812">Transmembrane</keyword>
<organism evidence="7 8">
    <name type="scientific">Candidatus Komeilibacteria bacterium RIFCSPLOWO2_01_FULL_45_10</name>
    <dbReference type="NCBI Taxonomy" id="1798550"/>
    <lineage>
        <taxon>Bacteria</taxon>
        <taxon>Candidatus Komeiliibacteriota</taxon>
    </lineage>
</organism>
<evidence type="ECO:0000256" key="1">
    <source>
        <dbReference type="ARBA" id="ARBA00004651"/>
    </source>
</evidence>
<keyword evidence="5 6" id="KW-0472">Membrane</keyword>
<dbReference type="PANTHER" id="PTHR30250">
    <property type="entry name" value="PST FAMILY PREDICTED COLANIC ACID TRANSPORTER"/>
    <property type="match status" value="1"/>
</dbReference>
<evidence type="ECO:0000256" key="3">
    <source>
        <dbReference type="ARBA" id="ARBA00022692"/>
    </source>
</evidence>
<evidence type="ECO:0000256" key="4">
    <source>
        <dbReference type="ARBA" id="ARBA00022989"/>
    </source>
</evidence>
<sequence>MFYQQEKIAKNTSYFTLALIVQKLISFVYFSYIAVQIGVANLGQYTFALFFTTILAVIIDIGIASVLVREVSKYRENSQKYLSAALAIKIPLAILTYLLAVILIKLLDNPELVRQLVYLTGIIMVLDSFTLTFYAFLRGHQNLKYESIGTIIFQLIVAGTGVVIVNLTRDLRILMLAILAASFFNFIYSLALVKTKLKLKFFCRADKTIVKTILVITIPFALAAIFTRVYGYLDTVLLNQMINETAVGYYSLPYKIVFSLQFIPMAFVASLYPAFASYFVNSKELLGKTFAKAMVYLGMIAVPITFGAIALARPLILKVYTAEYLPSILPLQILVISLFFLFLNFPLGSLLNACDRQRRNTIHIGVVMVINIILNVILIPRYSYIGAAIASSLSTFIMFLLQLYVARQITPFSGKFLIGKFLRIVFSGAMMYGVLIYLLPVVNFLILVPLGAVIYLGILYILKGFNRDDCLLLWRSFVKKES</sequence>
<dbReference type="PANTHER" id="PTHR30250:SF11">
    <property type="entry name" value="O-ANTIGEN TRANSPORTER-RELATED"/>
    <property type="match status" value="1"/>
</dbReference>
<proteinExistence type="predicted"/>
<feature type="transmembrane region" description="Helical" evidence="6">
    <location>
        <begin position="47"/>
        <end position="69"/>
    </location>
</feature>
<keyword evidence="2" id="KW-1003">Cell membrane</keyword>
<dbReference type="InterPro" id="IPR002797">
    <property type="entry name" value="Polysacc_synth"/>
</dbReference>
<dbReference type="CDD" id="cd13128">
    <property type="entry name" value="MATE_Wzx_like"/>
    <property type="match status" value="1"/>
</dbReference>
<feature type="transmembrane region" description="Helical" evidence="6">
    <location>
        <begin position="213"/>
        <end position="233"/>
    </location>
</feature>
<evidence type="ECO:0000256" key="6">
    <source>
        <dbReference type="SAM" id="Phobius"/>
    </source>
</evidence>
<feature type="transmembrane region" description="Helical" evidence="6">
    <location>
        <begin position="417"/>
        <end position="438"/>
    </location>
</feature>
<dbReference type="InterPro" id="IPR050833">
    <property type="entry name" value="Poly_Biosynth_Transport"/>
</dbReference>
<reference evidence="7 8" key="1">
    <citation type="journal article" date="2016" name="Nat. Commun.">
        <title>Thousands of microbial genomes shed light on interconnected biogeochemical processes in an aquifer system.</title>
        <authorList>
            <person name="Anantharaman K."/>
            <person name="Brown C.T."/>
            <person name="Hug L.A."/>
            <person name="Sharon I."/>
            <person name="Castelle C.J."/>
            <person name="Probst A.J."/>
            <person name="Thomas B.C."/>
            <person name="Singh A."/>
            <person name="Wilkins M.J."/>
            <person name="Karaoz U."/>
            <person name="Brodie E.L."/>
            <person name="Williams K.H."/>
            <person name="Hubbard S.S."/>
            <person name="Banfield J.F."/>
        </authorList>
    </citation>
    <scope>NUCLEOTIDE SEQUENCE [LARGE SCALE GENOMIC DNA]</scope>
</reference>
<feature type="transmembrane region" description="Helical" evidence="6">
    <location>
        <begin position="148"/>
        <end position="167"/>
    </location>
</feature>
<dbReference type="GO" id="GO:0005886">
    <property type="term" value="C:plasma membrane"/>
    <property type="evidence" value="ECO:0007669"/>
    <property type="project" value="UniProtKB-SubCell"/>
</dbReference>
<feature type="transmembrane region" description="Helical" evidence="6">
    <location>
        <begin position="444"/>
        <end position="462"/>
    </location>
</feature>
<dbReference type="Pfam" id="PF01943">
    <property type="entry name" value="Polysacc_synt"/>
    <property type="match status" value="1"/>
</dbReference>
<feature type="transmembrane region" description="Helical" evidence="6">
    <location>
        <begin position="293"/>
        <end position="316"/>
    </location>
</feature>
<feature type="transmembrane region" description="Helical" evidence="6">
    <location>
        <begin position="256"/>
        <end position="281"/>
    </location>
</feature>
<dbReference type="AlphaFoldDB" id="A0A1G2BK44"/>
<feature type="transmembrane region" description="Helical" evidence="6">
    <location>
        <begin position="360"/>
        <end position="378"/>
    </location>
</feature>
<evidence type="ECO:0000313" key="7">
    <source>
        <dbReference type="EMBL" id="OGY88587.1"/>
    </source>
</evidence>
<feature type="transmembrane region" description="Helical" evidence="6">
    <location>
        <begin position="12"/>
        <end position="35"/>
    </location>
</feature>
<protein>
    <submittedName>
        <fullName evidence="7">Uncharacterized protein</fullName>
    </submittedName>
</protein>
<feature type="transmembrane region" description="Helical" evidence="6">
    <location>
        <begin position="116"/>
        <end position="136"/>
    </location>
</feature>
<evidence type="ECO:0000313" key="8">
    <source>
        <dbReference type="Proteomes" id="UP000178849"/>
    </source>
</evidence>
<evidence type="ECO:0000256" key="5">
    <source>
        <dbReference type="ARBA" id="ARBA00023136"/>
    </source>
</evidence>
<evidence type="ECO:0000256" key="2">
    <source>
        <dbReference type="ARBA" id="ARBA00022475"/>
    </source>
</evidence>